<protein>
    <recommendedName>
        <fullName evidence="4">Transporter</fullName>
    </recommendedName>
</protein>
<proteinExistence type="predicted"/>
<organism evidence="2 3">
    <name type="scientific">Pseudooceanicola sediminis</name>
    <dbReference type="NCBI Taxonomy" id="2211117"/>
    <lineage>
        <taxon>Bacteria</taxon>
        <taxon>Pseudomonadati</taxon>
        <taxon>Pseudomonadota</taxon>
        <taxon>Alphaproteobacteria</taxon>
        <taxon>Rhodobacterales</taxon>
        <taxon>Paracoccaceae</taxon>
        <taxon>Pseudooceanicola</taxon>
    </lineage>
</organism>
<evidence type="ECO:0008006" key="4">
    <source>
        <dbReference type="Google" id="ProtNLM"/>
    </source>
</evidence>
<gene>
    <name evidence="2" type="ORF">DL237_18895</name>
</gene>
<dbReference type="EMBL" id="QWJJ01000021">
    <property type="protein sequence ID" value="RII37149.1"/>
    <property type="molecule type" value="Genomic_DNA"/>
</dbReference>
<reference evidence="2 3" key="1">
    <citation type="submission" date="2018-08" db="EMBL/GenBank/DDBJ databases">
        <title>Pseudooceanicola sediminis CY03 in the family Rhodobacteracea.</title>
        <authorList>
            <person name="Zhang Y.-J."/>
        </authorList>
    </citation>
    <scope>NUCLEOTIDE SEQUENCE [LARGE SCALE GENOMIC DNA]</scope>
    <source>
        <strain evidence="2 3">CY03</strain>
    </source>
</reference>
<dbReference type="Proteomes" id="UP000265848">
    <property type="component" value="Unassembled WGS sequence"/>
</dbReference>
<keyword evidence="3" id="KW-1185">Reference proteome</keyword>
<name>A0A399IY13_9RHOB</name>
<evidence type="ECO:0000313" key="2">
    <source>
        <dbReference type="EMBL" id="RII37149.1"/>
    </source>
</evidence>
<feature type="chain" id="PRO_5017287580" description="Transporter" evidence="1">
    <location>
        <begin position="20"/>
        <end position="267"/>
    </location>
</feature>
<comment type="caution">
    <text evidence="2">The sequence shown here is derived from an EMBL/GenBank/DDBJ whole genome shotgun (WGS) entry which is preliminary data.</text>
</comment>
<keyword evidence="1" id="KW-0732">Signal</keyword>
<feature type="signal peptide" evidence="1">
    <location>
        <begin position="1"/>
        <end position="19"/>
    </location>
</feature>
<evidence type="ECO:0000256" key="1">
    <source>
        <dbReference type="SAM" id="SignalP"/>
    </source>
</evidence>
<evidence type="ECO:0000313" key="3">
    <source>
        <dbReference type="Proteomes" id="UP000265848"/>
    </source>
</evidence>
<dbReference type="AlphaFoldDB" id="A0A399IY13"/>
<accession>A0A399IY13</accession>
<sequence length="267" mass="26968">MLAVSGLAAVPLGLAPVMAQDATPTLSSDEYLAYLVTLSTPQESKGSASTVGIPSGFSLPHGAGFIAGALSDVRREGAGTNGANEADGSAAFGLGFGNAADAVGVEVLLSLESVDPSDFADSGSLHLKFSRQLSSILPGQVAAVAIGASNLGAWGDSSARDESYYLAASTTFSVGRLPGLLSAGYSTAIGTDDEEDGGFVGVGLGVTDWLSVGTSWSGNEAIVGLTTTTKIFKAYDVQLGLSYGDVTHNGSDGRWTLSMAIIDLDLF</sequence>